<dbReference type="AlphaFoldDB" id="A0A1I7TVR8"/>
<dbReference type="Proteomes" id="UP000095282">
    <property type="component" value="Unplaced"/>
</dbReference>
<dbReference type="PANTHER" id="PTHR22991:SF40">
    <property type="entry name" value="PROTEIN CBG13490"/>
    <property type="match status" value="1"/>
</dbReference>
<feature type="region of interest" description="Disordered" evidence="2">
    <location>
        <begin position="1"/>
        <end position="29"/>
    </location>
</feature>
<evidence type="ECO:0000313" key="6">
    <source>
        <dbReference type="WBParaSite" id="Csp11.Scaffold629.g12278.t1"/>
    </source>
</evidence>
<feature type="domain" description="C-type lectin" evidence="4">
    <location>
        <begin position="80"/>
        <end position="195"/>
    </location>
</feature>
<dbReference type="Gene3D" id="3.10.100.10">
    <property type="entry name" value="Mannose-Binding Protein A, subunit A"/>
    <property type="match status" value="1"/>
</dbReference>
<dbReference type="InterPro" id="IPR050976">
    <property type="entry name" value="Snaclec"/>
</dbReference>
<feature type="transmembrane region" description="Helical" evidence="3">
    <location>
        <begin position="49"/>
        <end position="70"/>
    </location>
</feature>
<keyword evidence="3" id="KW-1133">Transmembrane helix</keyword>
<name>A0A1I7TVR8_9PELO</name>
<dbReference type="InterPro" id="IPR001304">
    <property type="entry name" value="C-type_lectin-like"/>
</dbReference>
<reference evidence="6" key="1">
    <citation type="submission" date="2016-11" db="UniProtKB">
        <authorList>
            <consortium name="WormBaseParasite"/>
        </authorList>
    </citation>
    <scope>IDENTIFICATION</scope>
</reference>
<keyword evidence="1" id="KW-1015">Disulfide bond</keyword>
<dbReference type="PROSITE" id="PS50041">
    <property type="entry name" value="C_TYPE_LECTIN_2"/>
    <property type="match status" value="1"/>
</dbReference>
<evidence type="ECO:0000256" key="2">
    <source>
        <dbReference type="SAM" id="MobiDB-lite"/>
    </source>
</evidence>
<dbReference type="WBParaSite" id="Csp11.Scaffold629.g12278.t1">
    <property type="protein sequence ID" value="Csp11.Scaffold629.g12278.t1"/>
    <property type="gene ID" value="Csp11.Scaffold629.g12278"/>
</dbReference>
<evidence type="ECO:0000313" key="5">
    <source>
        <dbReference type="Proteomes" id="UP000095282"/>
    </source>
</evidence>
<evidence type="ECO:0000259" key="4">
    <source>
        <dbReference type="PROSITE" id="PS50041"/>
    </source>
</evidence>
<sequence>MLSLNKDAPPPYSEREEIETPAVEVSEPDPVIEPPRGFIIRIPCQKRTIVFILVILIIVISISVFLILFLNKPPSCDYRVGKKCLTVYNVSMGHDDAYSMCNGKLITAKKYSEDIDINIFLSEMKIDNVWLGMKCHGGTVSSCVWDNKKPLDYDSFSPGFPEASSGQCVVYRMSDDDRGRWISWRCEWMARVLCEY</sequence>
<dbReference type="STRING" id="1561998.A0A1I7TVR8"/>
<dbReference type="SMART" id="SM00034">
    <property type="entry name" value="CLECT"/>
    <property type="match status" value="1"/>
</dbReference>
<evidence type="ECO:0000256" key="3">
    <source>
        <dbReference type="SAM" id="Phobius"/>
    </source>
</evidence>
<dbReference type="PANTHER" id="PTHR22991">
    <property type="entry name" value="PROTEIN CBG13490"/>
    <property type="match status" value="1"/>
</dbReference>
<proteinExistence type="predicted"/>
<protein>
    <submittedName>
        <fullName evidence="6">C-type lectin domain-containing protein</fullName>
    </submittedName>
</protein>
<keyword evidence="5" id="KW-1185">Reference proteome</keyword>
<dbReference type="InterPro" id="IPR016186">
    <property type="entry name" value="C-type_lectin-like/link_sf"/>
</dbReference>
<organism evidence="5 6">
    <name type="scientific">Caenorhabditis tropicalis</name>
    <dbReference type="NCBI Taxonomy" id="1561998"/>
    <lineage>
        <taxon>Eukaryota</taxon>
        <taxon>Metazoa</taxon>
        <taxon>Ecdysozoa</taxon>
        <taxon>Nematoda</taxon>
        <taxon>Chromadorea</taxon>
        <taxon>Rhabditida</taxon>
        <taxon>Rhabditina</taxon>
        <taxon>Rhabditomorpha</taxon>
        <taxon>Rhabditoidea</taxon>
        <taxon>Rhabditidae</taxon>
        <taxon>Peloderinae</taxon>
        <taxon>Caenorhabditis</taxon>
    </lineage>
</organism>
<keyword evidence="3" id="KW-0812">Transmembrane</keyword>
<keyword evidence="3" id="KW-0472">Membrane</keyword>
<evidence type="ECO:0000256" key="1">
    <source>
        <dbReference type="ARBA" id="ARBA00023157"/>
    </source>
</evidence>
<dbReference type="InterPro" id="IPR016187">
    <property type="entry name" value="CTDL_fold"/>
</dbReference>
<dbReference type="eggNOG" id="KOG4297">
    <property type="taxonomic scope" value="Eukaryota"/>
</dbReference>
<dbReference type="Pfam" id="PF00059">
    <property type="entry name" value="Lectin_C"/>
    <property type="match status" value="1"/>
</dbReference>
<accession>A0A1I7TVR8</accession>
<dbReference type="SUPFAM" id="SSF56436">
    <property type="entry name" value="C-type lectin-like"/>
    <property type="match status" value="1"/>
</dbReference>
<dbReference type="CDD" id="cd00037">
    <property type="entry name" value="CLECT"/>
    <property type="match status" value="1"/>
</dbReference>